<dbReference type="CDD" id="cd02570">
    <property type="entry name" value="PseudoU_synth_EcTruA"/>
    <property type="match status" value="1"/>
</dbReference>
<dbReference type="PIRSF" id="PIRSF001430">
    <property type="entry name" value="tRNA_psdUrid_synth"/>
    <property type="match status" value="1"/>
</dbReference>
<organism evidence="5">
    <name type="scientific">marine metagenome</name>
    <dbReference type="NCBI Taxonomy" id="408172"/>
    <lineage>
        <taxon>unclassified sequences</taxon>
        <taxon>metagenomes</taxon>
        <taxon>ecological metagenomes</taxon>
    </lineage>
</organism>
<sequence>MDRLLFWFEGRKAAVSKETIALGIEYVGTAFHGFQMQPGPLSVQGVLERALAYVADEPIRVTAAGRTDAGVHATQQVVSFAGPKRPLSAWVRGVNSAIGDDVSVIWAERVSEDFNARRFAVRRRYMYVFGESDSTPAIGKNLAYWQDKILDVNCMQEAAQVLLGEHDFSSFRAAQCQASTPRRCIEKISVSRSGRMVVIDIAANAFLMHMVRNIAGVLELVGSNDLHASDVEALLAARNRSLAPPTAPPHGLYLVQVSYPNFSRHVEVRRPIILGP</sequence>
<dbReference type="InterPro" id="IPR020097">
    <property type="entry name" value="PsdUridine_synth_TruA_a/b_dom"/>
</dbReference>
<dbReference type="InterPro" id="IPR001406">
    <property type="entry name" value="PsdUridine_synth_TruA"/>
</dbReference>
<dbReference type="Gene3D" id="3.30.70.580">
    <property type="entry name" value="Pseudouridine synthase I, catalytic domain, N-terminal subdomain"/>
    <property type="match status" value="1"/>
</dbReference>
<dbReference type="InterPro" id="IPR020095">
    <property type="entry name" value="PsdUridine_synth_TruA_C"/>
</dbReference>
<dbReference type="FunFam" id="3.30.70.580:FF:000001">
    <property type="entry name" value="tRNA pseudouridine synthase A"/>
    <property type="match status" value="1"/>
</dbReference>
<name>A0A381PK12_9ZZZZ</name>
<dbReference type="EMBL" id="UINC01001009">
    <property type="protein sequence ID" value="SUZ67355.1"/>
    <property type="molecule type" value="Genomic_DNA"/>
</dbReference>
<dbReference type="Gene3D" id="3.30.70.660">
    <property type="entry name" value="Pseudouridine synthase I, catalytic domain, C-terminal subdomain"/>
    <property type="match status" value="1"/>
</dbReference>
<proteinExistence type="inferred from homology"/>
<dbReference type="InterPro" id="IPR020103">
    <property type="entry name" value="PsdUridine_synth_cat_dom_sf"/>
</dbReference>
<keyword evidence="2" id="KW-0819">tRNA processing</keyword>
<evidence type="ECO:0000313" key="5">
    <source>
        <dbReference type="EMBL" id="SUZ67355.1"/>
    </source>
</evidence>
<evidence type="ECO:0000256" key="3">
    <source>
        <dbReference type="ARBA" id="ARBA00023235"/>
    </source>
</evidence>
<dbReference type="NCBIfam" id="TIGR00071">
    <property type="entry name" value="hisT_truA"/>
    <property type="match status" value="1"/>
</dbReference>
<comment type="similarity">
    <text evidence="1">Belongs to the tRNA pseudouridine synthase TruA family.</text>
</comment>
<dbReference type="SUPFAM" id="SSF55120">
    <property type="entry name" value="Pseudouridine synthase"/>
    <property type="match status" value="1"/>
</dbReference>
<dbReference type="PANTHER" id="PTHR11142">
    <property type="entry name" value="PSEUDOURIDYLATE SYNTHASE"/>
    <property type="match status" value="1"/>
</dbReference>
<evidence type="ECO:0000256" key="1">
    <source>
        <dbReference type="ARBA" id="ARBA00009375"/>
    </source>
</evidence>
<keyword evidence="3" id="KW-0413">Isomerase</keyword>
<dbReference type="Pfam" id="PF01416">
    <property type="entry name" value="PseudoU_synth_1"/>
    <property type="match status" value="2"/>
</dbReference>
<gene>
    <name evidence="5" type="ORF">METZ01_LOCUS20209</name>
</gene>
<dbReference type="InterPro" id="IPR020094">
    <property type="entry name" value="TruA/RsuA/RluB/E/F_N"/>
</dbReference>
<protein>
    <recommendedName>
        <fullName evidence="4">Pseudouridine synthase I TruA alpha/beta domain-containing protein</fullName>
    </recommendedName>
</protein>
<feature type="domain" description="Pseudouridine synthase I TruA alpha/beta" evidence="4">
    <location>
        <begin position="25"/>
        <end position="114"/>
    </location>
</feature>
<evidence type="ECO:0000259" key="4">
    <source>
        <dbReference type="Pfam" id="PF01416"/>
    </source>
</evidence>
<dbReference type="GO" id="GO:0031119">
    <property type="term" value="P:tRNA pseudouridine synthesis"/>
    <property type="evidence" value="ECO:0007669"/>
    <property type="project" value="TreeGrafter"/>
</dbReference>
<dbReference type="GO" id="GO:0003723">
    <property type="term" value="F:RNA binding"/>
    <property type="evidence" value="ECO:0007669"/>
    <property type="project" value="InterPro"/>
</dbReference>
<evidence type="ECO:0000256" key="2">
    <source>
        <dbReference type="ARBA" id="ARBA00022694"/>
    </source>
</evidence>
<dbReference type="AlphaFoldDB" id="A0A381PK12"/>
<feature type="domain" description="Pseudouridine synthase I TruA alpha/beta" evidence="4">
    <location>
        <begin position="158"/>
        <end position="260"/>
    </location>
</feature>
<dbReference type="PANTHER" id="PTHR11142:SF0">
    <property type="entry name" value="TRNA PSEUDOURIDINE SYNTHASE-LIKE 1"/>
    <property type="match status" value="1"/>
</dbReference>
<dbReference type="HAMAP" id="MF_00171">
    <property type="entry name" value="TruA"/>
    <property type="match status" value="1"/>
</dbReference>
<dbReference type="GO" id="GO:0009982">
    <property type="term" value="F:pseudouridine synthase activity"/>
    <property type="evidence" value="ECO:0007669"/>
    <property type="project" value="InterPro"/>
</dbReference>
<reference evidence="5" key="1">
    <citation type="submission" date="2018-05" db="EMBL/GenBank/DDBJ databases">
        <authorList>
            <person name="Lanie J.A."/>
            <person name="Ng W.-L."/>
            <person name="Kazmierczak K.M."/>
            <person name="Andrzejewski T.M."/>
            <person name="Davidsen T.M."/>
            <person name="Wayne K.J."/>
            <person name="Tettelin H."/>
            <person name="Glass J.I."/>
            <person name="Rusch D."/>
            <person name="Podicherti R."/>
            <person name="Tsui H.-C.T."/>
            <person name="Winkler M.E."/>
        </authorList>
    </citation>
    <scope>NUCLEOTIDE SEQUENCE</scope>
</reference>
<accession>A0A381PK12</accession>